<sequence>MDMKIKIEGEKYSSIIHSLLNKVMEIGEEWTEYSDFCELIEEIDSELYELINIGYAIDQSFIISATDDKGKIIYVNDKFVEMFKYKASELIGKRHRILNSGYHDNSFFRDMWNIIQNGEVWTGEIKNKAKDGSFYWVNTAIVPLLSTNGDPSRYIVFGTDISQRKESDEKLVNALKNDFELVVNTLQNLVFKVAKDDSGNFIYLFGEGKLAYQLGVQTDVIYKKGPRELFPEYLADLLEKSYEQGFRGTTLTYNYSFNKRYLQSTLSPKYEGEQIIELIGCCNDMTELYAAQEEIKFLSFYDTLTNLPNRRKFNDDISKLISKFKKEEIRGFSIFLVNLDRFKNVNDSLGHTVGDKLLIEVKNRLLTVQVEKGCLYRLTGDQFIILCTDMYDELLLEQYAMTILDVFDSPFNVDQTLTLHMSCCIGACVCLDDEEDPDSLFKKADTALHTAKSLGKNTYKKYEQKMKQHYDEYLLIEYYLPIARQNDEFELYFQPKLDLTTNSINGMEALLRWDHPILGNVPPSKFIPIAEETGHIIKIDEWVLKKACLQNKKWSEGMFQIPLRVAVNISPLHFRHPNFVNMLERVLKETNLEPEFLEIEITENTVIDNIEECIACVVKLREMGVIVSIDDFGTGYSALSYLKNLPINCLKIDQSFIKEIAKNIGDIAIVKAIICLAHEMGLKVVAEGVEEKETLECLNELGCDEIQGYYVSRPMPSSEFEKKIIRG</sequence>
<reference evidence="5" key="1">
    <citation type="submission" date="2022-02" db="EMBL/GenBank/DDBJ databases">
        <title>Fredinandcohnia quinoae sp. nov. isolated from Chenopodium quinoa seeds.</title>
        <authorList>
            <person name="Saati-Santamaria Z."/>
            <person name="Flores-Felix J.D."/>
            <person name="Igual J.M."/>
            <person name="Velazquez E."/>
            <person name="Garcia-Fraile P."/>
            <person name="Martinez-Molina E."/>
        </authorList>
    </citation>
    <scope>NUCLEOTIDE SEQUENCE</scope>
    <source>
        <strain evidence="5">SECRCQ15</strain>
    </source>
</reference>
<dbReference type="EMBL" id="JAKTTI010000023">
    <property type="protein sequence ID" value="MCH1626510.1"/>
    <property type="molecule type" value="Genomic_DNA"/>
</dbReference>
<feature type="domain" description="PAS" evidence="1">
    <location>
        <begin position="63"/>
        <end position="93"/>
    </location>
</feature>
<dbReference type="Gene3D" id="3.20.20.450">
    <property type="entry name" value="EAL domain"/>
    <property type="match status" value="1"/>
</dbReference>
<feature type="domain" description="EAL" evidence="3">
    <location>
        <begin position="473"/>
        <end position="727"/>
    </location>
</feature>
<accession>A0AAW5E5J0</accession>
<evidence type="ECO:0000259" key="1">
    <source>
        <dbReference type="PROSITE" id="PS50112"/>
    </source>
</evidence>
<evidence type="ECO:0000313" key="5">
    <source>
        <dbReference type="EMBL" id="MCH1626510.1"/>
    </source>
</evidence>
<protein>
    <submittedName>
        <fullName evidence="5">EAL domain-containing protein</fullName>
    </submittedName>
</protein>
<dbReference type="SMART" id="SM00267">
    <property type="entry name" value="GGDEF"/>
    <property type="match status" value="1"/>
</dbReference>
<dbReference type="InterPro" id="IPR035965">
    <property type="entry name" value="PAS-like_dom_sf"/>
</dbReference>
<keyword evidence="6" id="KW-1185">Reference proteome</keyword>
<dbReference type="InterPro" id="IPR052155">
    <property type="entry name" value="Biofilm_reg_signaling"/>
</dbReference>
<dbReference type="SMART" id="SM00052">
    <property type="entry name" value="EAL"/>
    <property type="match status" value="1"/>
</dbReference>
<dbReference type="Proteomes" id="UP001431131">
    <property type="component" value="Unassembled WGS sequence"/>
</dbReference>
<dbReference type="NCBIfam" id="TIGR00229">
    <property type="entry name" value="sensory_box"/>
    <property type="match status" value="1"/>
</dbReference>
<evidence type="ECO:0000259" key="3">
    <source>
        <dbReference type="PROSITE" id="PS50883"/>
    </source>
</evidence>
<dbReference type="Pfam" id="PF13426">
    <property type="entry name" value="PAS_9"/>
    <property type="match status" value="1"/>
</dbReference>
<dbReference type="InterPro" id="IPR001633">
    <property type="entry name" value="EAL_dom"/>
</dbReference>
<dbReference type="InterPro" id="IPR035919">
    <property type="entry name" value="EAL_sf"/>
</dbReference>
<dbReference type="InterPro" id="IPR043128">
    <property type="entry name" value="Rev_trsase/Diguanyl_cyclase"/>
</dbReference>
<dbReference type="SUPFAM" id="SSF141868">
    <property type="entry name" value="EAL domain-like"/>
    <property type="match status" value="1"/>
</dbReference>
<dbReference type="RefSeq" id="WP_240256429.1">
    <property type="nucleotide sequence ID" value="NZ_JAKTTI010000023.1"/>
</dbReference>
<dbReference type="CDD" id="cd00130">
    <property type="entry name" value="PAS"/>
    <property type="match status" value="1"/>
</dbReference>
<dbReference type="PROSITE" id="PS50887">
    <property type="entry name" value="GGDEF"/>
    <property type="match status" value="1"/>
</dbReference>
<comment type="caution">
    <text evidence="5">The sequence shown here is derived from an EMBL/GenBank/DDBJ whole genome shotgun (WGS) entry which is preliminary data.</text>
</comment>
<dbReference type="Gene3D" id="3.30.70.270">
    <property type="match status" value="1"/>
</dbReference>
<name>A0AAW5E5J0_9BACI</name>
<dbReference type="InterPro" id="IPR001610">
    <property type="entry name" value="PAC"/>
</dbReference>
<dbReference type="Pfam" id="PF00563">
    <property type="entry name" value="EAL"/>
    <property type="match status" value="1"/>
</dbReference>
<dbReference type="CDD" id="cd01949">
    <property type="entry name" value="GGDEF"/>
    <property type="match status" value="1"/>
</dbReference>
<dbReference type="NCBIfam" id="TIGR00254">
    <property type="entry name" value="GGDEF"/>
    <property type="match status" value="1"/>
</dbReference>
<dbReference type="AlphaFoldDB" id="A0AAW5E5J0"/>
<dbReference type="SUPFAM" id="SSF55073">
    <property type="entry name" value="Nucleotide cyclase"/>
    <property type="match status" value="1"/>
</dbReference>
<dbReference type="PROSITE" id="PS50112">
    <property type="entry name" value="PAS"/>
    <property type="match status" value="1"/>
</dbReference>
<dbReference type="InterPro" id="IPR029787">
    <property type="entry name" value="Nucleotide_cyclase"/>
</dbReference>
<dbReference type="PANTHER" id="PTHR44757">
    <property type="entry name" value="DIGUANYLATE CYCLASE DGCP"/>
    <property type="match status" value="1"/>
</dbReference>
<dbReference type="CDD" id="cd01948">
    <property type="entry name" value="EAL"/>
    <property type="match status" value="1"/>
</dbReference>
<dbReference type="PROSITE" id="PS50883">
    <property type="entry name" value="EAL"/>
    <property type="match status" value="1"/>
</dbReference>
<gene>
    <name evidence="5" type="ORF">MJG50_14325</name>
</gene>
<evidence type="ECO:0000259" key="2">
    <source>
        <dbReference type="PROSITE" id="PS50113"/>
    </source>
</evidence>
<dbReference type="Pfam" id="PF00990">
    <property type="entry name" value="GGDEF"/>
    <property type="match status" value="1"/>
</dbReference>
<dbReference type="InterPro" id="IPR000700">
    <property type="entry name" value="PAS-assoc_C"/>
</dbReference>
<dbReference type="PROSITE" id="PS50113">
    <property type="entry name" value="PAC"/>
    <property type="match status" value="1"/>
</dbReference>
<evidence type="ECO:0000259" key="4">
    <source>
        <dbReference type="PROSITE" id="PS50887"/>
    </source>
</evidence>
<dbReference type="InterPro" id="IPR000014">
    <property type="entry name" value="PAS"/>
</dbReference>
<dbReference type="Gene3D" id="3.30.450.20">
    <property type="entry name" value="PAS domain"/>
    <property type="match status" value="1"/>
</dbReference>
<dbReference type="SUPFAM" id="SSF55785">
    <property type="entry name" value="PYP-like sensor domain (PAS domain)"/>
    <property type="match status" value="1"/>
</dbReference>
<dbReference type="InterPro" id="IPR000160">
    <property type="entry name" value="GGDEF_dom"/>
</dbReference>
<dbReference type="SMART" id="SM00086">
    <property type="entry name" value="PAC"/>
    <property type="match status" value="1"/>
</dbReference>
<organism evidence="5 6">
    <name type="scientific">Fredinandcohnia quinoae</name>
    <dbReference type="NCBI Taxonomy" id="2918902"/>
    <lineage>
        <taxon>Bacteria</taxon>
        <taxon>Bacillati</taxon>
        <taxon>Bacillota</taxon>
        <taxon>Bacilli</taxon>
        <taxon>Bacillales</taxon>
        <taxon>Bacillaceae</taxon>
        <taxon>Fredinandcohnia</taxon>
    </lineage>
</organism>
<dbReference type="PANTHER" id="PTHR44757:SF2">
    <property type="entry name" value="BIOFILM ARCHITECTURE MAINTENANCE PROTEIN MBAA"/>
    <property type="match status" value="1"/>
</dbReference>
<evidence type="ECO:0000313" key="6">
    <source>
        <dbReference type="Proteomes" id="UP001431131"/>
    </source>
</evidence>
<feature type="domain" description="PAC" evidence="2">
    <location>
        <begin position="121"/>
        <end position="173"/>
    </location>
</feature>
<proteinExistence type="predicted"/>
<feature type="domain" description="GGDEF" evidence="4">
    <location>
        <begin position="330"/>
        <end position="464"/>
    </location>
</feature>